<evidence type="ECO:0000313" key="3">
    <source>
        <dbReference type="Proteomes" id="UP000576729"/>
    </source>
</evidence>
<proteinExistence type="predicted"/>
<sequence>QERVALVAPVPDSPKPPRARVTMTLPLLDASRSVLFVASGASKASALQRILEGNEEVPLPAARVRPSSGRLRWLLDREAAKELRDPAGKGPGS</sequence>
<dbReference type="GO" id="GO:0005975">
    <property type="term" value="P:carbohydrate metabolic process"/>
    <property type="evidence" value="ECO:0007669"/>
    <property type="project" value="InterPro"/>
</dbReference>
<comment type="caution">
    <text evidence="2">The sequence shown here is derived from an EMBL/GenBank/DDBJ whole genome shotgun (WGS) entry which is preliminary data.</text>
</comment>
<protein>
    <submittedName>
        <fullName evidence="2">6PGL phosphogluconolactonase</fullName>
    </submittedName>
</protein>
<reference evidence="2 3" key="1">
    <citation type="submission" date="2019-09" db="EMBL/GenBank/DDBJ databases">
        <title>Bird 10,000 Genomes (B10K) Project - Family phase.</title>
        <authorList>
            <person name="Zhang G."/>
        </authorList>
    </citation>
    <scope>NUCLEOTIDE SEQUENCE [LARGE SCALE GENOMIC DNA]</scope>
    <source>
        <strain evidence="2">B10K-OTA-212792</strain>
        <tissue evidence="2">Blood</tissue>
    </source>
</reference>
<dbReference type="PANTHER" id="PTHR11054:SF0">
    <property type="entry name" value="6-PHOSPHOGLUCONOLACTONASE"/>
    <property type="match status" value="1"/>
</dbReference>
<dbReference type="SUPFAM" id="SSF100950">
    <property type="entry name" value="NagB/RpiA/CoA transferase-like"/>
    <property type="match status" value="1"/>
</dbReference>
<feature type="non-terminal residue" evidence="2">
    <location>
        <position position="1"/>
    </location>
</feature>
<dbReference type="EMBL" id="VWPU01003496">
    <property type="protein sequence ID" value="NXY54692.1"/>
    <property type="molecule type" value="Genomic_DNA"/>
</dbReference>
<dbReference type="AlphaFoldDB" id="A0A7L4KNY4"/>
<feature type="non-terminal residue" evidence="2">
    <location>
        <position position="93"/>
    </location>
</feature>
<dbReference type="PANTHER" id="PTHR11054">
    <property type="entry name" value="6-PHOSPHOGLUCONOLACTONASE"/>
    <property type="match status" value="1"/>
</dbReference>
<dbReference type="Proteomes" id="UP000576729">
    <property type="component" value="Unassembled WGS sequence"/>
</dbReference>
<feature type="domain" description="Glucosamine/galactosamine-6-phosphate isomerase" evidence="1">
    <location>
        <begin position="2"/>
        <end position="73"/>
    </location>
</feature>
<dbReference type="InterPro" id="IPR037171">
    <property type="entry name" value="NagB/RpiA_transferase-like"/>
</dbReference>
<dbReference type="Pfam" id="PF01182">
    <property type="entry name" value="Glucosamine_iso"/>
    <property type="match status" value="1"/>
</dbReference>
<name>A0A7L4KNY4_9CORV</name>
<keyword evidence="3" id="KW-1185">Reference proteome</keyword>
<dbReference type="InterPro" id="IPR006148">
    <property type="entry name" value="Glc/Gal-6P_isomerase"/>
</dbReference>
<gene>
    <name evidence="2" type="primary">Pgls_0</name>
    <name evidence="2" type="ORF">CALWIL_R11331</name>
</gene>
<evidence type="ECO:0000313" key="2">
    <source>
        <dbReference type="EMBL" id="NXY54692.1"/>
    </source>
</evidence>
<accession>A0A7L4KNY4</accession>
<organism evidence="2 3">
    <name type="scientific">Callaeas wilsoni</name>
    <name type="common">North Island kokako</name>
    <dbReference type="NCBI Taxonomy" id="1347786"/>
    <lineage>
        <taxon>Eukaryota</taxon>
        <taxon>Metazoa</taxon>
        <taxon>Chordata</taxon>
        <taxon>Craniata</taxon>
        <taxon>Vertebrata</taxon>
        <taxon>Euteleostomi</taxon>
        <taxon>Archelosauria</taxon>
        <taxon>Archosauria</taxon>
        <taxon>Dinosauria</taxon>
        <taxon>Saurischia</taxon>
        <taxon>Theropoda</taxon>
        <taxon>Coelurosauria</taxon>
        <taxon>Aves</taxon>
        <taxon>Neognathae</taxon>
        <taxon>Neoaves</taxon>
        <taxon>Telluraves</taxon>
        <taxon>Australaves</taxon>
        <taxon>Passeriformes</taxon>
        <taxon>Corvoidea</taxon>
        <taxon>Callaeidae</taxon>
        <taxon>Callaeas</taxon>
    </lineage>
</organism>
<evidence type="ECO:0000259" key="1">
    <source>
        <dbReference type="Pfam" id="PF01182"/>
    </source>
</evidence>
<dbReference type="Gene3D" id="3.40.50.1360">
    <property type="match status" value="1"/>
</dbReference>
<dbReference type="InterPro" id="IPR039104">
    <property type="entry name" value="6PGL"/>
</dbReference>